<name>A0A0M7BCU8_9RHOB</name>
<protein>
    <recommendedName>
        <fullName evidence="4">Restriction system protein Mrr-like N-terminal domain-containing protein</fullName>
    </recommendedName>
</protein>
<feature type="region of interest" description="Disordered" evidence="1">
    <location>
        <begin position="104"/>
        <end position="129"/>
    </location>
</feature>
<evidence type="ECO:0000313" key="2">
    <source>
        <dbReference type="EMBL" id="CUH40211.1"/>
    </source>
</evidence>
<keyword evidence="3" id="KW-1185">Reference proteome</keyword>
<evidence type="ECO:0000313" key="3">
    <source>
        <dbReference type="Proteomes" id="UP000049455"/>
    </source>
</evidence>
<dbReference type="RefSeq" id="WP_055664281.1">
    <property type="nucleotide sequence ID" value="NZ_CYPR01000198.1"/>
</dbReference>
<evidence type="ECO:0000256" key="1">
    <source>
        <dbReference type="SAM" id="MobiDB-lite"/>
    </source>
</evidence>
<reference evidence="2 3" key="1">
    <citation type="submission" date="2015-09" db="EMBL/GenBank/DDBJ databases">
        <authorList>
            <person name="Jackson K.R."/>
            <person name="Lunt B.L."/>
            <person name="Fisher J.N.B."/>
            <person name="Gardner A.V."/>
            <person name="Bailey M.E."/>
            <person name="Deus L.M."/>
            <person name="Earl A.S."/>
            <person name="Gibby P.D."/>
            <person name="Hartmann K.A."/>
            <person name="Liu J.E."/>
            <person name="Manci A.M."/>
            <person name="Nielsen D.A."/>
            <person name="Solomon M.B."/>
            <person name="Breakwell D.P."/>
            <person name="Burnett S.H."/>
            <person name="Grose J.H."/>
        </authorList>
    </citation>
    <scope>NUCLEOTIDE SEQUENCE [LARGE SCALE GENOMIC DNA]</scope>
    <source>
        <strain evidence="2 3">CECT 7799</strain>
    </source>
</reference>
<dbReference type="EMBL" id="CYPR01000198">
    <property type="protein sequence ID" value="CUH40211.1"/>
    <property type="molecule type" value="Genomic_DNA"/>
</dbReference>
<gene>
    <name evidence="2" type="ORF">JSE7799_02941</name>
</gene>
<dbReference type="Proteomes" id="UP000049455">
    <property type="component" value="Unassembled WGS sequence"/>
</dbReference>
<accession>A0A0M7BCU8</accession>
<proteinExistence type="predicted"/>
<organism evidence="2 3">
    <name type="scientific">Jannaschia seosinensis</name>
    <dbReference type="NCBI Taxonomy" id="313367"/>
    <lineage>
        <taxon>Bacteria</taxon>
        <taxon>Pseudomonadati</taxon>
        <taxon>Pseudomonadota</taxon>
        <taxon>Alphaproteobacteria</taxon>
        <taxon>Rhodobacterales</taxon>
        <taxon>Roseobacteraceae</taxon>
        <taxon>Jannaschia</taxon>
    </lineage>
</organism>
<evidence type="ECO:0008006" key="4">
    <source>
        <dbReference type="Google" id="ProtNLM"/>
    </source>
</evidence>
<dbReference type="AlphaFoldDB" id="A0A0M7BCU8"/>
<dbReference type="STRING" id="313367.JSE7799_02941"/>
<sequence>MTDGSEVDRYVKDPSLLLELCQEVIDRLDAGTETDDTAAMEAQLREIAKAIDKLDKIGVAVPDALRAEKTRLAAALGVNAEAVQVLNHLTDELEELLKGLKARLGRTSEGDTTKKPRAKRSRSPKTPNATLRQLILEALRHHGGSCHKNDVLQYMEEKLQGKLLPGDMEWRETTRDHAWQNNACWKRYQMTEDGVLKTGSPRGNWELSEDHA</sequence>
<dbReference type="OrthoDB" id="9815437at2"/>